<dbReference type="Proteomes" id="UP000799767">
    <property type="component" value="Unassembled WGS sequence"/>
</dbReference>
<feature type="domain" description="AB hydrolase-1" evidence="3">
    <location>
        <begin position="290"/>
        <end position="352"/>
    </location>
</feature>
<name>A0A6A6PKC8_9PEZI</name>
<dbReference type="GeneID" id="54475553"/>
<dbReference type="PANTHER" id="PTHR43248:SF25">
    <property type="entry name" value="AB HYDROLASE-1 DOMAIN-CONTAINING PROTEIN-RELATED"/>
    <property type="match status" value="1"/>
</dbReference>
<evidence type="ECO:0000259" key="4">
    <source>
        <dbReference type="Pfam" id="PF08386"/>
    </source>
</evidence>
<dbReference type="AlphaFoldDB" id="A0A6A6PKC8"/>
<dbReference type="InterPro" id="IPR029058">
    <property type="entry name" value="AB_hydrolase_fold"/>
</dbReference>
<sequence>MHPTAPYLTHRTFAARLFQLASIFDVSVEMVFKQITSLVLQTSSWLQNQSPLRSAIQTSSHSFEWDNAAAHSHFVWHDCYDDFKCARLQVPMDWLGTSNERNKTVEIAVIKVEATVPVTDETYGGAVVLNPGGPGNSGISQVLKGGKAVRTILSAGPEANKSSEKHFDVIGFDPRGVNHSRPALTCFANENEATAWKIEQIANGLIGTSDTAYDRVWASQRAMAEGCSKRAAANGIAHHMATASVARDIVEIFERHGQWRDAEARRLLNLERPTGRERRNTLKRTAYVAGKEKVQYWGFSYGTILGATLAAMYPDRVHRVVLDAVADAHDYMRAGWTSNLFDTDQIADKLAKYCFEAGAEHCPLYDSRGPAAIMDKLPATMAKLAANPVAFEGNDLHGPAMVTIIELLQLISTVVYNPLRDFPRLYQALHELNQGESGTLRAFKTELIGPLEHSPSAHCATAGPFSPACITTAREIAGMGITCSDGTSRLNDTKETFREYAEEIMAQSTLIGSVWAQITLVCTAWHARPCWRYEGNFTAKTAHPLLFVGNTLDPVTPLRHAFMMAGGFEGAGVLQQNCEGHGTYASPSMCSGRALRRYFQTGRLPGSPGELADWAGHGALCEPDRRPFDGYEPGTMPALPHGEHDEALWEALVTLNQVWP</sequence>
<evidence type="ECO:0000313" key="6">
    <source>
        <dbReference type="Proteomes" id="UP000799767"/>
    </source>
</evidence>
<dbReference type="SUPFAM" id="SSF53474">
    <property type="entry name" value="alpha/beta-Hydrolases"/>
    <property type="match status" value="1"/>
</dbReference>
<evidence type="ECO:0000256" key="1">
    <source>
        <dbReference type="ARBA" id="ARBA00010088"/>
    </source>
</evidence>
<evidence type="ECO:0000259" key="3">
    <source>
        <dbReference type="Pfam" id="PF00561"/>
    </source>
</evidence>
<dbReference type="Pfam" id="PF08386">
    <property type="entry name" value="Abhydrolase_4"/>
    <property type="match status" value="1"/>
</dbReference>
<dbReference type="InterPro" id="IPR051601">
    <property type="entry name" value="Serine_prot/Carboxylest_S33"/>
</dbReference>
<dbReference type="InterPro" id="IPR000073">
    <property type="entry name" value="AB_hydrolase_1"/>
</dbReference>
<proteinExistence type="inferred from homology"/>
<dbReference type="EMBL" id="MU001640">
    <property type="protein sequence ID" value="KAF2480151.1"/>
    <property type="molecule type" value="Genomic_DNA"/>
</dbReference>
<dbReference type="OrthoDB" id="425534at2759"/>
<evidence type="ECO:0000256" key="2">
    <source>
        <dbReference type="ARBA" id="ARBA00022801"/>
    </source>
</evidence>
<feature type="domain" description="Peptidase S33 tripeptidyl aminopeptidase-like C-terminal" evidence="4">
    <location>
        <begin position="510"/>
        <end position="606"/>
    </location>
</feature>
<dbReference type="GO" id="GO:0016787">
    <property type="term" value="F:hydrolase activity"/>
    <property type="evidence" value="ECO:0007669"/>
    <property type="project" value="UniProtKB-KW"/>
</dbReference>
<dbReference type="Pfam" id="PF00561">
    <property type="entry name" value="Abhydrolase_1"/>
    <property type="match status" value="1"/>
</dbReference>
<protein>
    <submittedName>
        <fullName evidence="5">TAP-like protein-domain-containing protein</fullName>
    </submittedName>
</protein>
<comment type="similarity">
    <text evidence="1">Belongs to the peptidase S33 family.</text>
</comment>
<dbReference type="RefSeq" id="XP_033586721.1">
    <property type="nucleotide sequence ID" value="XM_033734551.1"/>
</dbReference>
<evidence type="ECO:0000313" key="5">
    <source>
        <dbReference type="EMBL" id="KAF2480151.1"/>
    </source>
</evidence>
<dbReference type="InterPro" id="IPR013595">
    <property type="entry name" value="Pept_S33_TAP-like_C"/>
</dbReference>
<keyword evidence="6" id="KW-1185">Reference proteome</keyword>
<keyword evidence="2" id="KW-0378">Hydrolase</keyword>
<accession>A0A6A6PKC8</accession>
<reference evidence="5" key="1">
    <citation type="journal article" date="2020" name="Stud. Mycol.">
        <title>101 Dothideomycetes genomes: a test case for predicting lifestyles and emergence of pathogens.</title>
        <authorList>
            <person name="Haridas S."/>
            <person name="Albert R."/>
            <person name="Binder M."/>
            <person name="Bloem J."/>
            <person name="Labutti K."/>
            <person name="Salamov A."/>
            <person name="Andreopoulos B."/>
            <person name="Baker S."/>
            <person name="Barry K."/>
            <person name="Bills G."/>
            <person name="Bluhm B."/>
            <person name="Cannon C."/>
            <person name="Castanera R."/>
            <person name="Culley D."/>
            <person name="Daum C."/>
            <person name="Ezra D."/>
            <person name="Gonzalez J."/>
            <person name="Henrissat B."/>
            <person name="Kuo A."/>
            <person name="Liang C."/>
            <person name="Lipzen A."/>
            <person name="Lutzoni F."/>
            <person name="Magnuson J."/>
            <person name="Mondo S."/>
            <person name="Nolan M."/>
            <person name="Ohm R."/>
            <person name="Pangilinan J."/>
            <person name="Park H.-J."/>
            <person name="Ramirez L."/>
            <person name="Alfaro M."/>
            <person name="Sun H."/>
            <person name="Tritt A."/>
            <person name="Yoshinaga Y."/>
            <person name="Zwiers L.-H."/>
            <person name="Turgeon B."/>
            <person name="Goodwin S."/>
            <person name="Spatafora J."/>
            <person name="Crous P."/>
            <person name="Grigoriev I."/>
        </authorList>
    </citation>
    <scope>NUCLEOTIDE SEQUENCE</scope>
    <source>
        <strain evidence="5">CBS 113389</strain>
    </source>
</reference>
<organism evidence="5 6">
    <name type="scientific">Neohortaea acidophila</name>
    <dbReference type="NCBI Taxonomy" id="245834"/>
    <lineage>
        <taxon>Eukaryota</taxon>
        <taxon>Fungi</taxon>
        <taxon>Dikarya</taxon>
        <taxon>Ascomycota</taxon>
        <taxon>Pezizomycotina</taxon>
        <taxon>Dothideomycetes</taxon>
        <taxon>Dothideomycetidae</taxon>
        <taxon>Mycosphaerellales</taxon>
        <taxon>Teratosphaeriaceae</taxon>
        <taxon>Neohortaea</taxon>
    </lineage>
</organism>
<dbReference type="Gene3D" id="3.40.50.1820">
    <property type="entry name" value="alpha/beta hydrolase"/>
    <property type="match status" value="1"/>
</dbReference>
<dbReference type="PANTHER" id="PTHR43248">
    <property type="entry name" value="2-SUCCINYL-6-HYDROXY-2,4-CYCLOHEXADIENE-1-CARBOXYLATE SYNTHASE"/>
    <property type="match status" value="1"/>
</dbReference>
<gene>
    <name evidence="5" type="ORF">BDY17DRAFT_303318</name>
</gene>